<dbReference type="Pfam" id="PF20209">
    <property type="entry name" value="DUF6570"/>
    <property type="match status" value="1"/>
</dbReference>
<dbReference type="Proteomes" id="UP000732380">
    <property type="component" value="Unassembled WGS sequence"/>
</dbReference>
<feature type="non-terminal residue" evidence="2">
    <location>
        <position position="1"/>
    </location>
</feature>
<evidence type="ECO:0000313" key="3">
    <source>
        <dbReference type="Proteomes" id="UP000732380"/>
    </source>
</evidence>
<protein>
    <recommendedName>
        <fullName evidence="1">DUF6570 domain-containing protein</fullName>
    </recommendedName>
</protein>
<dbReference type="EMBL" id="SRQM01000325">
    <property type="protein sequence ID" value="KAG6112689.1"/>
    <property type="molecule type" value="Genomic_DNA"/>
</dbReference>
<dbReference type="InterPro" id="IPR046700">
    <property type="entry name" value="DUF6570"/>
</dbReference>
<proteinExistence type="predicted"/>
<evidence type="ECO:0000259" key="1">
    <source>
        <dbReference type="Pfam" id="PF20209"/>
    </source>
</evidence>
<keyword evidence="3" id="KW-1185">Reference proteome</keyword>
<dbReference type="AlphaFoldDB" id="A0A9P7PZ67"/>
<evidence type="ECO:0000313" key="2">
    <source>
        <dbReference type="EMBL" id="KAG6112689.1"/>
    </source>
</evidence>
<comment type="caution">
    <text evidence="2">The sequence shown here is derived from an EMBL/GenBank/DDBJ whole genome shotgun (WGS) entry which is preliminary data.</text>
</comment>
<name>A0A9P7PZ67_9HYPO</name>
<accession>A0A9P7PZ67</accession>
<feature type="domain" description="DUF6570" evidence="1">
    <location>
        <begin position="6"/>
        <end position="73"/>
    </location>
</feature>
<gene>
    <name evidence="2" type="ORF">E4U13_004187</name>
</gene>
<reference evidence="2 3" key="1">
    <citation type="journal article" date="2020" name="bioRxiv">
        <title>Whole genome comparisons of ergot fungi reveals the divergence and evolution of species within the genus Claviceps are the result of varying mechanisms driving genome evolution and host range expansion.</title>
        <authorList>
            <person name="Wyka S.A."/>
            <person name="Mondo S.J."/>
            <person name="Liu M."/>
            <person name="Dettman J."/>
            <person name="Nalam V."/>
            <person name="Broders K.D."/>
        </authorList>
    </citation>
    <scope>NUCLEOTIDE SEQUENCE [LARGE SCALE GENOMIC DNA]</scope>
    <source>
        <strain evidence="2 3">LM576</strain>
    </source>
</reference>
<sequence length="74" mass="8620">MHSEYAKELHPVEPPEHLSALTSLEEWLIARVHTRMQVMKYRGAQYKYRGHIISFPKNLPTMNHCLPVPPGQLD</sequence>
<organism evidence="2 3">
    <name type="scientific">Claviceps humidiphila</name>
    <dbReference type="NCBI Taxonomy" id="1294629"/>
    <lineage>
        <taxon>Eukaryota</taxon>
        <taxon>Fungi</taxon>
        <taxon>Dikarya</taxon>
        <taxon>Ascomycota</taxon>
        <taxon>Pezizomycotina</taxon>
        <taxon>Sordariomycetes</taxon>
        <taxon>Hypocreomycetidae</taxon>
        <taxon>Hypocreales</taxon>
        <taxon>Clavicipitaceae</taxon>
        <taxon>Claviceps</taxon>
    </lineage>
</organism>